<dbReference type="SUPFAM" id="SSF56112">
    <property type="entry name" value="Protein kinase-like (PK-like)"/>
    <property type="match status" value="1"/>
</dbReference>
<organism evidence="2 3">
    <name type="scientific">Actinorhabdospora filicis</name>
    <dbReference type="NCBI Taxonomy" id="1785913"/>
    <lineage>
        <taxon>Bacteria</taxon>
        <taxon>Bacillati</taxon>
        <taxon>Actinomycetota</taxon>
        <taxon>Actinomycetes</taxon>
        <taxon>Micromonosporales</taxon>
        <taxon>Micromonosporaceae</taxon>
        <taxon>Actinorhabdospora</taxon>
    </lineage>
</organism>
<accession>A0A9W6SME4</accession>
<feature type="domain" description="Aminoglycoside phosphotransferase" evidence="1">
    <location>
        <begin position="61"/>
        <end position="225"/>
    </location>
</feature>
<gene>
    <name evidence="2" type="ORF">Afil01_44070</name>
</gene>
<dbReference type="Pfam" id="PF01636">
    <property type="entry name" value="APH"/>
    <property type="match status" value="1"/>
</dbReference>
<dbReference type="Proteomes" id="UP001165079">
    <property type="component" value="Unassembled WGS sequence"/>
</dbReference>
<comment type="caution">
    <text evidence="2">The sequence shown here is derived from an EMBL/GenBank/DDBJ whole genome shotgun (WGS) entry which is preliminary data.</text>
</comment>
<proteinExistence type="predicted"/>
<name>A0A9W6SME4_9ACTN</name>
<protein>
    <recommendedName>
        <fullName evidence="1">Aminoglycoside phosphotransferase domain-containing protein</fullName>
    </recommendedName>
</protein>
<sequence length="306" mass="33640">MAHSDATRPGEHVLPDGDLPALLDAFGLGGPVSVGYIAEGLMNRNWRLEISGGTFALKELLDASWAHGDHISGPDLTVNETARLGRLVGRLHLALNSGDIQALLGGAPEHPRANVTDPATAIAEARRFLAIVEGMPEPGEFDTAVAADLHHRIELIGRHASDRPVAQTSIGPVGWPHGDLQYRNLLWADGRITAVLDWDRIGARPLAEELVPTAQVQFGLADGRLDLERIAVFTTAYRAVIDLSDDALVDAVDRLWWKRMTDFWPLQWHYDKGDHGPDGIWTAGERQLAWWCHRRDTITRAVLGRT</sequence>
<evidence type="ECO:0000313" key="2">
    <source>
        <dbReference type="EMBL" id="GLZ79600.1"/>
    </source>
</evidence>
<reference evidence="2" key="1">
    <citation type="submission" date="2023-03" db="EMBL/GenBank/DDBJ databases">
        <title>Actinorhabdospora filicis NBRC 111898.</title>
        <authorList>
            <person name="Ichikawa N."/>
            <person name="Sato H."/>
            <person name="Tonouchi N."/>
        </authorList>
    </citation>
    <scope>NUCLEOTIDE SEQUENCE</scope>
    <source>
        <strain evidence="2">NBRC 111898</strain>
    </source>
</reference>
<dbReference type="InterPro" id="IPR011009">
    <property type="entry name" value="Kinase-like_dom_sf"/>
</dbReference>
<dbReference type="RefSeq" id="WP_285664746.1">
    <property type="nucleotide sequence ID" value="NZ_BSTX01000003.1"/>
</dbReference>
<keyword evidence="3" id="KW-1185">Reference proteome</keyword>
<dbReference type="Gene3D" id="3.90.1200.10">
    <property type="match status" value="1"/>
</dbReference>
<evidence type="ECO:0000259" key="1">
    <source>
        <dbReference type="Pfam" id="PF01636"/>
    </source>
</evidence>
<dbReference type="EMBL" id="BSTX01000003">
    <property type="protein sequence ID" value="GLZ79600.1"/>
    <property type="molecule type" value="Genomic_DNA"/>
</dbReference>
<evidence type="ECO:0000313" key="3">
    <source>
        <dbReference type="Proteomes" id="UP001165079"/>
    </source>
</evidence>
<dbReference type="InterPro" id="IPR002575">
    <property type="entry name" value="Aminoglycoside_PTrfase"/>
</dbReference>
<dbReference type="AlphaFoldDB" id="A0A9W6SME4"/>